<proteinExistence type="predicted"/>
<dbReference type="AlphaFoldDB" id="A0A0V0T7M2"/>
<name>A0A0V0T7M2_9BILA</name>
<gene>
    <name evidence="1" type="ORF">T05_15237</name>
</gene>
<dbReference type="Proteomes" id="UP000055048">
    <property type="component" value="Unassembled WGS sequence"/>
</dbReference>
<organism evidence="1 2">
    <name type="scientific">Trichinella murrelli</name>
    <dbReference type="NCBI Taxonomy" id="144512"/>
    <lineage>
        <taxon>Eukaryota</taxon>
        <taxon>Metazoa</taxon>
        <taxon>Ecdysozoa</taxon>
        <taxon>Nematoda</taxon>
        <taxon>Enoplea</taxon>
        <taxon>Dorylaimia</taxon>
        <taxon>Trichinellida</taxon>
        <taxon>Trichinellidae</taxon>
        <taxon>Trichinella</taxon>
    </lineage>
</organism>
<keyword evidence="2" id="KW-1185">Reference proteome</keyword>
<protein>
    <submittedName>
        <fullName evidence="1">Uncharacterized protein</fullName>
    </submittedName>
</protein>
<reference evidence="1 2" key="1">
    <citation type="submission" date="2015-01" db="EMBL/GenBank/DDBJ databases">
        <title>Evolution of Trichinella species and genotypes.</title>
        <authorList>
            <person name="Korhonen P.K."/>
            <person name="Edoardo P."/>
            <person name="Giuseppe L.R."/>
            <person name="Gasser R.B."/>
        </authorList>
    </citation>
    <scope>NUCLEOTIDE SEQUENCE [LARGE SCALE GENOMIC DNA]</scope>
    <source>
        <strain evidence="1">ISS417</strain>
    </source>
</reference>
<comment type="caution">
    <text evidence="1">The sequence shown here is derived from an EMBL/GenBank/DDBJ whole genome shotgun (WGS) entry which is preliminary data.</text>
</comment>
<accession>A0A0V0T7M2</accession>
<sequence length="65" mass="7249">MPSSQLRTSLSLDRPSVALRLGSSTLFNSTLRNTGNTDNQYCKTTYSKPNCSQPTRPLVQLSYHD</sequence>
<evidence type="ECO:0000313" key="1">
    <source>
        <dbReference type="EMBL" id="KRX35006.1"/>
    </source>
</evidence>
<dbReference type="EMBL" id="JYDJ01000488">
    <property type="protein sequence ID" value="KRX35006.1"/>
    <property type="molecule type" value="Genomic_DNA"/>
</dbReference>
<evidence type="ECO:0000313" key="2">
    <source>
        <dbReference type="Proteomes" id="UP000055048"/>
    </source>
</evidence>